<gene>
    <name evidence="2" type="ORF">KHLLAP_LOCUS8517</name>
</gene>
<feature type="signal peptide" evidence="1">
    <location>
        <begin position="1"/>
        <end position="22"/>
    </location>
</feature>
<dbReference type="AlphaFoldDB" id="A0AAI8VN82"/>
<reference evidence="2" key="1">
    <citation type="submission" date="2023-10" db="EMBL/GenBank/DDBJ databases">
        <authorList>
            <person name="Hackl T."/>
        </authorList>
    </citation>
    <scope>NUCLEOTIDE SEQUENCE</scope>
</reference>
<dbReference type="EMBL" id="CAUWAG010000010">
    <property type="protein sequence ID" value="CAJ2508049.1"/>
    <property type="molecule type" value="Genomic_DNA"/>
</dbReference>
<feature type="chain" id="PRO_5042564399" evidence="1">
    <location>
        <begin position="23"/>
        <end position="167"/>
    </location>
</feature>
<protein>
    <submittedName>
        <fullName evidence="2">Uu.00g092350.m01.CDS01</fullName>
    </submittedName>
</protein>
<evidence type="ECO:0000313" key="3">
    <source>
        <dbReference type="Proteomes" id="UP001295740"/>
    </source>
</evidence>
<accession>A0AAI8VN82</accession>
<dbReference type="Proteomes" id="UP001295740">
    <property type="component" value="Unassembled WGS sequence"/>
</dbReference>
<name>A0AAI8VN82_9PEZI</name>
<evidence type="ECO:0000313" key="2">
    <source>
        <dbReference type="EMBL" id="CAJ2508049.1"/>
    </source>
</evidence>
<evidence type="ECO:0000256" key="1">
    <source>
        <dbReference type="SAM" id="SignalP"/>
    </source>
</evidence>
<keyword evidence="3" id="KW-1185">Reference proteome</keyword>
<proteinExistence type="predicted"/>
<organism evidence="2 3">
    <name type="scientific">Anthostomella pinea</name>
    <dbReference type="NCBI Taxonomy" id="933095"/>
    <lineage>
        <taxon>Eukaryota</taxon>
        <taxon>Fungi</taxon>
        <taxon>Dikarya</taxon>
        <taxon>Ascomycota</taxon>
        <taxon>Pezizomycotina</taxon>
        <taxon>Sordariomycetes</taxon>
        <taxon>Xylariomycetidae</taxon>
        <taxon>Xylariales</taxon>
        <taxon>Xylariaceae</taxon>
        <taxon>Anthostomella</taxon>
    </lineage>
</organism>
<sequence>MHVTSFTSLAVVLGCLAGMGLAAATEGDQAPTAIFEHNWLGELTEISTGATVKNRKRAIKLSDGPISKCTDYPKGFGPPPTVEDCKAVVEQFKAQTGDITVKLVEGCVFKTSGTCTGSVCPQKLGQSTIPPATAAQFMASPVLDCIANGQRGWWIDGKNWGVGVYLT</sequence>
<keyword evidence="1" id="KW-0732">Signal</keyword>
<comment type="caution">
    <text evidence="2">The sequence shown here is derived from an EMBL/GenBank/DDBJ whole genome shotgun (WGS) entry which is preliminary data.</text>
</comment>